<evidence type="ECO:0008006" key="3">
    <source>
        <dbReference type="Google" id="ProtNLM"/>
    </source>
</evidence>
<dbReference type="SUPFAM" id="SSF56112">
    <property type="entry name" value="Protein kinase-like (PK-like)"/>
    <property type="match status" value="1"/>
</dbReference>
<proteinExistence type="predicted"/>
<sequence>MEIPDRNADVSRRERLRRHREVTAALEPLDDRRLGELLEGARPLGSGVGGASLLLDVGGAPVFVKRVPLTDAERRPGDVGSTANLFGLPAFCQYGLGAPGLPGPGFGAWRELAAHTMTTDWVTAGRTDAFPLLHHWRVLPGAPPPIAEHDDIDAVVAYWHGSQAVRERLEALKRASASLVLFTEFIPHALDGWLAEQVAAGPEAAAAACAMLESQLLGEVASMNAGGLMHFDAHFGNILTDGRRLYLTDFGLATSARFELSEQEAAFVERHRTHDLGYVMMRLVNWLVSDVCGVRQAPGTPPARRNAFIRACAEGGALPELPAGAAETIPDGVADTILRYAPVAAIMNDLYWELFGSSRHTPYPAEQVERALRAVPVPAATGTGTAPAPQAG</sequence>
<dbReference type="EMBL" id="JACCCO010000002">
    <property type="protein sequence ID" value="NYF41678.1"/>
    <property type="molecule type" value="Genomic_DNA"/>
</dbReference>
<dbReference type="Gene3D" id="1.10.510.10">
    <property type="entry name" value="Transferase(Phosphotransferase) domain 1"/>
    <property type="match status" value="1"/>
</dbReference>
<dbReference type="AlphaFoldDB" id="A0A852V1Y8"/>
<organism evidence="1 2">
    <name type="scientific">Streptosporangium sandarakinum</name>
    <dbReference type="NCBI Taxonomy" id="1260955"/>
    <lineage>
        <taxon>Bacteria</taxon>
        <taxon>Bacillati</taxon>
        <taxon>Actinomycetota</taxon>
        <taxon>Actinomycetes</taxon>
        <taxon>Streptosporangiales</taxon>
        <taxon>Streptosporangiaceae</taxon>
        <taxon>Streptosporangium</taxon>
    </lineage>
</organism>
<dbReference type="RefSeq" id="WP_179823635.1">
    <property type="nucleotide sequence ID" value="NZ_JACCCO010000002.1"/>
</dbReference>
<comment type="caution">
    <text evidence="1">The sequence shown here is derived from an EMBL/GenBank/DDBJ whole genome shotgun (WGS) entry which is preliminary data.</text>
</comment>
<dbReference type="InterPro" id="IPR011009">
    <property type="entry name" value="Kinase-like_dom_sf"/>
</dbReference>
<gene>
    <name evidence="1" type="ORF">HDA43_003879</name>
</gene>
<reference evidence="1 2" key="1">
    <citation type="submission" date="2020-07" db="EMBL/GenBank/DDBJ databases">
        <title>Sequencing the genomes of 1000 actinobacteria strains.</title>
        <authorList>
            <person name="Klenk H.-P."/>
        </authorList>
    </citation>
    <scope>NUCLEOTIDE SEQUENCE [LARGE SCALE GENOMIC DNA]</scope>
    <source>
        <strain evidence="1 2">DSM 45763</strain>
    </source>
</reference>
<protein>
    <recommendedName>
        <fullName evidence="3">Protein kinase domain-containing protein</fullName>
    </recommendedName>
</protein>
<dbReference type="Proteomes" id="UP000576393">
    <property type="component" value="Unassembled WGS sequence"/>
</dbReference>
<evidence type="ECO:0000313" key="2">
    <source>
        <dbReference type="Proteomes" id="UP000576393"/>
    </source>
</evidence>
<accession>A0A852V1Y8</accession>
<keyword evidence="2" id="KW-1185">Reference proteome</keyword>
<name>A0A852V1Y8_9ACTN</name>
<evidence type="ECO:0000313" key="1">
    <source>
        <dbReference type="EMBL" id="NYF41678.1"/>
    </source>
</evidence>